<dbReference type="Proteomes" id="UP001262889">
    <property type="component" value="Unassembled WGS sequence"/>
</dbReference>
<dbReference type="GO" id="GO:0016757">
    <property type="term" value="F:glycosyltransferase activity"/>
    <property type="evidence" value="ECO:0007669"/>
    <property type="project" value="UniProtKB-KW"/>
</dbReference>
<comment type="caution">
    <text evidence="2">The sequence shown here is derived from an EMBL/GenBank/DDBJ whole genome shotgun (WGS) entry which is preliminary data.</text>
</comment>
<dbReference type="SUPFAM" id="SSF53448">
    <property type="entry name" value="Nucleotide-diphospho-sugar transferases"/>
    <property type="match status" value="1"/>
</dbReference>
<reference evidence="2 3" key="1">
    <citation type="submission" date="2023-09" db="EMBL/GenBank/DDBJ databases">
        <authorList>
            <person name="Rey-Velasco X."/>
        </authorList>
    </citation>
    <scope>NUCLEOTIDE SEQUENCE [LARGE SCALE GENOMIC DNA]</scope>
    <source>
        <strain evidence="2 3">F363</strain>
    </source>
</reference>
<keyword evidence="3" id="KW-1185">Reference proteome</keyword>
<proteinExistence type="predicted"/>
<dbReference type="PANTHER" id="PTHR43685">
    <property type="entry name" value="GLYCOSYLTRANSFERASE"/>
    <property type="match status" value="1"/>
</dbReference>
<protein>
    <submittedName>
        <fullName evidence="2">Glycosyltransferase</fullName>
        <ecNumber evidence="2">2.4.-.-</ecNumber>
    </submittedName>
</protein>
<sequence>MPTIAPYLIHHVQLNEQDIAHLPNPEPGNRYYFVFWWYSIPLGHLYIEEKGCEDFLEAILDMMASTLKAYGGKEQVEQIAAAANSREIQALLNLTEQILSPYITKNIPGEVDISVVICTRNRSESLKHCLESLNKQVCRPREIIVVDNAPTDDRTKLATEAFNTVTYCKEARPGLDIARNTGARLAKSSIVAYTDDDVSVDVLWCYRVWESFLQENTDAMTGLVIASSLETESQQIFEKNWGFNKGYEDIHFNSDFIYKSSGAPKVWQIGAGANMAFKKKALEVVGYFDIRLDVGAAGCSGDSEIWFRMLAKNMNIHYNPRAIVYHAHRKELKELHKQLFNYMRGHSASVLIQHDQNKEIGYKKYLYLELMRYYLFLLRNGFPKYSFRYRTLWSEFKGINSGIRFYRKNRKRPSIVP</sequence>
<dbReference type="EC" id="2.4.-.-" evidence="2"/>
<dbReference type="CDD" id="cd00761">
    <property type="entry name" value="Glyco_tranf_GTA_type"/>
    <property type="match status" value="1"/>
</dbReference>
<keyword evidence="2" id="KW-0808">Transferase</keyword>
<dbReference type="RefSeq" id="WP_311534712.1">
    <property type="nucleotide sequence ID" value="NZ_JAVRHQ010000010.1"/>
</dbReference>
<evidence type="ECO:0000313" key="3">
    <source>
        <dbReference type="Proteomes" id="UP001262889"/>
    </source>
</evidence>
<accession>A0ABU3C9S6</accession>
<dbReference type="InterPro" id="IPR050834">
    <property type="entry name" value="Glycosyltransf_2"/>
</dbReference>
<dbReference type="Pfam" id="PF00535">
    <property type="entry name" value="Glycos_transf_2"/>
    <property type="match status" value="1"/>
</dbReference>
<name>A0ABU3C9S6_9FLAO</name>
<dbReference type="PANTHER" id="PTHR43685:SF2">
    <property type="entry name" value="GLYCOSYLTRANSFERASE 2-LIKE DOMAIN-CONTAINING PROTEIN"/>
    <property type="match status" value="1"/>
</dbReference>
<evidence type="ECO:0000259" key="1">
    <source>
        <dbReference type="Pfam" id="PF00535"/>
    </source>
</evidence>
<dbReference type="Gene3D" id="3.90.550.10">
    <property type="entry name" value="Spore Coat Polysaccharide Biosynthesis Protein SpsA, Chain A"/>
    <property type="match status" value="1"/>
</dbReference>
<keyword evidence="2" id="KW-0328">Glycosyltransferase</keyword>
<dbReference type="InterPro" id="IPR029044">
    <property type="entry name" value="Nucleotide-diphossugar_trans"/>
</dbReference>
<feature type="domain" description="Glycosyltransferase 2-like" evidence="1">
    <location>
        <begin position="114"/>
        <end position="281"/>
    </location>
</feature>
<gene>
    <name evidence="2" type="ORF">RM553_09645</name>
</gene>
<evidence type="ECO:0000313" key="2">
    <source>
        <dbReference type="EMBL" id="MDT0643089.1"/>
    </source>
</evidence>
<dbReference type="InterPro" id="IPR001173">
    <property type="entry name" value="Glyco_trans_2-like"/>
</dbReference>
<dbReference type="EMBL" id="JAVRHQ010000010">
    <property type="protein sequence ID" value="MDT0643089.1"/>
    <property type="molecule type" value="Genomic_DNA"/>
</dbReference>
<organism evidence="2 3">
    <name type="scientific">Autumnicola tepida</name>
    <dbReference type="NCBI Taxonomy" id="3075595"/>
    <lineage>
        <taxon>Bacteria</taxon>
        <taxon>Pseudomonadati</taxon>
        <taxon>Bacteroidota</taxon>
        <taxon>Flavobacteriia</taxon>
        <taxon>Flavobacteriales</taxon>
        <taxon>Flavobacteriaceae</taxon>
        <taxon>Autumnicola</taxon>
    </lineage>
</organism>